<dbReference type="KEGG" id="sgra:EX895_001250"/>
<proteinExistence type="predicted"/>
<dbReference type="OrthoDB" id="10493636at2759"/>
<reference evidence="2 3" key="1">
    <citation type="submission" date="2019-05" db="EMBL/GenBank/DDBJ databases">
        <title>Sporisorium graminicola CBS 10092 draft sequencing and annotation.</title>
        <authorList>
            <person name="Solano-Gonzalez S."/>
            <person name="Caddick M.X."/>
            <person name="Darby A."/>
        </authorList>
    </citation>
    <scope>NUCLEOTIDE SEQUENCE [LARGE SCALE GENOMIC DNA]</scope>
    <source>
        <strain evidence="2 3">CBS 10092</strain>
    </source>
</reference>
<comment type="caution">
    <text evidence="2">The sequence shown here is derived from an EMBL/GenBank/DDBJ whole genome shotgun (WGS) entry which is preliminary data.</text>
</comment>
<protein>
    <submittedName>
        <fullName evidence="2">Uncharacterized protein</fullName>
    </submittedName>
</protein>
<keyword evidence="3" id="KW-1185">Reference proteome</keyword>
<dbReference type="AlphaFoldDB" id="A0A4U7L3I0"/>
<dbReference type="RefSeq" id="XP_029741937.1">
    <property type="nucleotide sequence ID" value="XM_029881849.1"/>
</dbReference>
<dbReference type="GeneID" id="40724145"/>
<organism evidence="2 3">
    <name type="scientific">Sporisorium graminicola</name>
    <dbReference type="NCBI Taxonomy" id="280036"/>
    <lineage>
        <taxon>Eukaryota</taxon>
        <taxon>Fungi</taxon>
        <taxon>Dikarya</taxon>
        <taxon>Basidiomycota</taxon>
        <taxon>Ustilaginomycotina</taxon>
        <taxon>Ustilaginomycetes</taxon>
        <taxon>Ustilaginales</taxon>
        <taxon>Ustilaginaceae</taxon>
        <taxon>Sporisorium</taxon>
    </lineage>
</organism>
<feature type="region of interest" description="Disordered" evidence="1">
    <location>
        <begin position="1"/>
        <end position="96"/>
    </location>
</feature>
<gene>
    <name evidence="2" type="ORF">EX895_001250</name>
</gene>
<dbReference type="Proteomes" id="UP000306050">
    <property type="component" value="Chromosome SGRAM_10"/>
</dbReference>
<dbReference type="EMBL" id="SRRM01000003">
    <property type="protein sequence ID" value="TKY89952.1"/>
    <property type="molecule type" value="Genomic_DNA"/>
</dbReference>
<evidence type="ECO:0000313" key="3">
    <source>
        <dbReference type="Proteomes" id="UP000306050"/>
    </source>
</evidence>
<evidence type="ECO:0000256" key="1">
    <source>
        <dbReference type="SAM" id="MobiDB-lite"/>
    </source>
</evidence>
<evidence type="ECO:0000313" key="2">
    <source>
        <dbReference type="EMBL" id="TKY89952.1"/>
    </source>
</evidence>
<feature type="compositionally biased region" description="Pro residues" evidence="1">
    <location>
        <begin position="1"/>
        <end position="16"/>
    </location>
</feature>
<accession>A0A4U7L3I0</accession>
<feature type="compositionally biased region" description="Low complexity" evidence="1">
    <location>
        <begin position="31"/>
        <end position="42"/>
    </location>
</feature>
<name>A0A4U7L3I0_9BASI</name>
<feature type="compositionally biased region" description="Low complexity" evidence="1">
    <location>
        <begin position="59"/>
        <end position="96"/>
    </location>
</feature>
<sequence>MSSAPPSPTTLPPPPYTELAPASKAEPPARSTSSSSSSSSSSAIATPLPSYTSSPVLRATPATTAPFTPLKLSTPTPIPTTTSHPSGSTPTAAGAGHTAHALTRTVALTLVACLGPTAVDTLWLALLNAAGMLLTLVQLPSALVLAVESHTAAHMGLRQGAGKAGVQGKQGSGTGVPAGPVDEGWMMLFTGIMWDCHDWLEEAELEPPSHWV</sequence>